<evidence type="ECO:0000313" key="3">
    <source>
        <dbReference type="EMBL" id="AYB00764.1"/>
    </source>
</evidence>
<dbReference type="InterPro" id="IPR029063">
    <property type="entry name" value="SAM-dependent_MTases_sf"/>
</dbReference>
<dbReference type="GO" id="GO:0008168">
    <property type="term" value="F:methyltransferase activity"/>
    <property type="evidence" value="ECO:0007669"/>
    <property type="project" value="UniProtKB-KW"/>
</dbReference>
<gene>
    <name evidence="3" type="ORF">D4A81_13060</name>
</gene>
<keyword evidence="4" id="KW-1185">Reference proteome</keyword>
<dbReference type="AlphaFoldDB" id="A0A385Q666"/>
<organism evidence="3 4">
    <name type="scientific">Lachnoanaerobaculum umeaense</name>
    <dbReference type="NCBI Taxonomy" id="617123"/>
    <lineage>
        <taxon>Bacteria</taxon>
        <taxon>Bacillati</taxon>
        <taxon>Bacillota</taxon>
        <taxon>Clostridia</taxon>
        <taxon>Lachnospirales</taxon>
        <taxon>Lachnospiraceae</taxon>
        <taxon>Lachnoanaerobaculum</taxon>
    </lineage>
</organism>
<dbReference type="KEGG" id="lua:D4A81_13060"/>
<reference evidence="3 4" key="1">
    <citation type="submission" date="2018-09" db="EMBL/GenBank/DDBJ databases">
        <title>Genome sequencing of Lachnoanaerobaculum umeaense DSM 23576.</title>
        <authorList>
            <person name="Kook J.-K."/>
            <person name="Park S.-N."/>
            <person name="Lim Y.K."/>
        </authorList>
    </citation>
    <scope>NUCLEOTIDE SEQUENCE [LARGE SCALE GENOMIC DNA]</scope>
    <source>
        <strain evidence="4">DSM 23576 \ CCUG 58757</strain>
    </source>
</reference>
<dbReference type="PANTHER" id="PTHR43619">
    <property type="entry name" value="S-ADENOSYL-L-METHIONINE-DEPENDENT METHYLTRANSFERASE YKTD-RELATED"/>
    <property type="match status" value="1"/>
</dbReference>
<dbReference type="GO" id="GO:0032259">
    <property type="term" value="P:methylation"/>
    <property type="evidence" value="ECO:0007669"/>
    <property type="project" value="UniProtKB-KW"/>
</dbReference>
<dbReference type="Gene3D" id="3.40.50.150">
    <property type="entry name" value="Vaccinia Virus protein VP39"/>
    <property type="match status" value="1"/>
</dbReference>
<dbReference type="RefSeq" id="WP_111525879.1">
    <property type="nucleotide sequence ID" value="NZ_CP032364.1"/>
</dbReference>
<keyword evidence="1 3" id="KW-0489">Methyltransferase</keyword>
<dbReference type="SUPFAM" id="SSF53335">
    <property type="entry name" value="S-adenosyl-L-methionine-dependent methyltransferases"/>
    <property type="match status" value="1"/>
</dbReference>
<dbReference type="InterPro" id="IPR007213">
    <property type="entry name" value="Ppm1/Ppm2/Tcmp"/>
</dbReference>
<proteinExistence type="predicted"/>
<accession>A0A385Q666</accession>
<dbReference type="EMBL" id="CP032364">
    <property type="protein sequence ID" value="AYB00764.1"/>
    <property type="molecule type" value="Genomic_DNA"/>
</dbReference>
<dbReference type="Proteomes" id="UP000265562">
    <property type="component" value="Chromosome"/>
</dbReference>
<evidence type="ECO:0000256" key="1">
    <source>
        <dbReference type="ARBA" id="ARBA00022603"/>
    </source>
</evidence>
<dbReference type="Pfam" id="PF04072">
    <property type="entry name" value="LCM"/>
    <property type="match status" value="1"/>
</dbReference>
<protein>
    <submittedName>
        <fullName evidence="3">Class I SAM-dependent methyltransferase</fullName>
    </submittedName>
</protein>
<evidence type="ECO:0000313" key="4">
    <source>
        <dbReference type="Proteomes" id="UP000265562"/>
    </source>
</evidence>
<dbReference type="PANTHER" id="PTHR43619:SF2">
    <property type="entry name" value="S-ADENOSYL-L-METHIONINE-DEPENDENT METHYLTRANSFERASES SUPERFAMILY PROTEIN"/>
    <property type="match status" value="1"/>
</dbReference>
<evidence type="ECO:0000256" key="2">
    <source>
        <dbReference type="ARBA" id="ARBA00022679"/>
    </source>
</evidence>
<keyword evidence="2 3" id="KW-0808">Transferase</keyword>
<name>A0A385Q666_9FIRM</name>
<sequence>MDKIKIEKNTVQGTLIIPLYGRKMCSEKFPDLYKDNSAKELCERLDYDFSEIEKKSNSFLYEFGALEAAMRQLDIISEIKDYLKKHTKATIVNLGCGLDETGKACDNGLCQIVNVDFPDIIEIRKKIIPNRDSEINISCNLKDYSWMKHVDNSKGVIFFAAGVFHYFKIEEVKSLILELAKRYKGGCLIFDSVGELGVKLLMKTTLKNMGISGIDGLFYLNNPLKEINWSNEIKVSSKPYMLGYYNMRSPNIFFSHRLLANICDNFLKMAINRIDFK</sequence>
<dbReference type="OrthoDB" id="9800233at2"/>